<keyword evidence="6 7" id="KW-0503">Monooxygenase</keyword>
<dbReference type="SUPFAM" id="SSF48264">
    <property type="entry name" value="Cytochrome P450"/>
    <property type="match status" value="1"/>
</dbReference>
<name>A0A5C4V410_9ACTN</name>
<dbReference type="PRINTS" id="PR00385">
    <property type="entry name" value="P450"/>
</dbReference>
<evidence type="ECO:0000256" key="2">
    <source>
        <dbReference type="ARBA" id="ARBA00022617"/>
    </source>
</evidence>
<dbReference type="OrthoDB" id="5500002at2"/>
<evidence type="ECO:0000256" key="3">
    <source>
        <dbReference type="ARBA" id="ARBA00022723"/>
    </source>
</evidence>
<dbReference type="GO" id="GO:0004497">
    <property type="term" value="F:monooxygenase activity"/>
    <property type="evidence" value="ECO:0007669"/>
    <property type="project" value="UniProtKB-KW"/>
</dbReference>
<accession>A0A5C4V410</accession>
<evidence type="ECO:0000256" key="1">
    <source>
        <dbReference type="ARBA" id="ARBA00010617"/>
    </source>
</evidence>
<dbReference type="Pfam" id="PF00067">
    <property type="entry name" value="p450"/>
    <property type="match status" value="1"/>
</dbReference>
<dbReference type="InterPro" id="IPR002397">
    <property type="entry name" value="Cyt_P450_B"/>
</dbReference>
<gene>
    <name evidence="8" type="ORF">FH715_11345</name>
</gene>
<keyword evidence="5 7" id="KW-0408">Iron</keyword>
<keyword evidence="4 7" id="KW-0560">Oxidoreductase</keyword>
<keyword evidence="2 7" id="KW-0349">Heme</keyword>
<dbReference type="Proteomes" id="UP000311713">
    <property type="component" value="Unassembled WGS sequence"/>
</dbReference>
<protein>
    <submittedName>
        <fullName evidence="8">Cytochrome P450</fullName>
    </submittedName>
</protein>
<keyword evidence="9" id="KW-1185">Reference proteome</keyword>
<dbReference type="InterPro" id="IPR036396">
    <property type="entry name" value="Cyt_P450_sf"/>
</dbReference>
<evidence type="ECO:0000313" key="8">
    <source>
        <dbReference type="EMBL" id="TNM30762.1"/>
    </source>
</evidence>
<dbReference type="GO" id="GO:0005506">
    <property type="term" value="F:iron ion binding"/>
    <property type="evidence" value="ECO:0007669"/>
    <property type="project" value="InterPro"/>
</dbReference>
<reference evidence="8 9" key="1">
    <citation type="submission" date="2019-06" db="EMBL/GenBank/DDBJ databases">
        <title>Draft genome of Streptomyces sedi sp. JCM16909.</title>
        <authorList>
            <person name="Klykleung N."/>
            <person name="Tanasupawat S."/>
            <person name="Kudo T."/>
            <person name="Yuki M."/>
            <person name="Ohkuma M."/>
        </authorList>
    </citation>
    <scope>NUCLEOTIDE SEQUENCE [LARGE SCALE GENOMIC DNA]</scope>
    <source>
        <strain evidence="8 9">JCM 16909</strain>
    </source>
</reference>
<dbReference type="Gene3D" id="1.10.630.10">
    <property type="entry name" value="Cytochrome P450"/>
    <property type="match status" value="1"/>
</dbReference>
<evidence type="ECO:0000256" key="7">
    <source>
        <dbReference type="RuleBase" id="RU000461"/>
    </source>
</evidence>
<dbReference type="PANTHER" id="PTHR46696">
    <property type="entry name" value="P450, PUTATIVE (EUROFUNG)-RELATED"/>
    <property type="match status" value="1"/>
</dbReference>
<dbReference type="EMBL" id="VDGT01000007">
    <property type="protein sequence ID" value="TNM30762.1"/>
    <property type="molecule type" value="Genomic_DNA"/>
</dbReference>
<dbReference type="GO" id="GO:0020037">
    <property type="term" value="F:heme binding"/>
    <property type="evidence" value="ECO:0007669"/>
    <property type="project" value="InterPro"/>
</dbReference>
<comment type="caution">
    <text evidence="8">The sequence shown here is derived from an EMBL/GenBank/DDBJ whole genome shotgun (WGS) entry which is preliminary data.</text>
</comment>
<dbReference type="PANTHER" id="PTHR46696:SF3">
    <property type="entry name" value="PULCHERRIMINIC ACID SYNTHASE"/>
    <property type="match status" value="1"/>
</dbReference>
<dbReference type="PRINTS" id="PR00359">
    <property type="entry name" value="BP450"/>
</dbReference>
<dbReference type="GO" id="GO:0016705">
    <property type="term" value="F:oxidoreductase activity, acting on paired donors, with incorporation or reduction of molecular oxygen"/>
    <property type="evidence" value="ECO:0007669"/>
    <property type="project" value="InterPro"/>
</dbReference>
<organism evidence="8 9">
    <name type="scientific">Streptomyces sedi</name>
    <dbReference type="NCBI Taxonomy" id="555059"/>
    <lineage>
        <taxon>Bacteria</taxon>
        <taxon>Bacillati</taxon>
        <taxon>Actinomycetota</taxon>
        <taxon>Actinomycetes</taxon>
        <taxon>Kitasatosporales</taxon>
        <taxon>Streptomycetaceae</taxon>
        <taxon>Streptomyces</taxon>
    </lineage>
</organism>
<dbReference type="AlphaFoldDB" id="A0A5C4V410"/>
<keyword evidence="3 7" id="KW-0479">Metal-binding</keyword>
<evidence type="ECO:0000256" key="4">
    <source>
        <dbReference type="ARBA" id="ARBA00023002"/>
    </source>
</evidence>
<dbReference type="FunFam" id="1.10.630.10:FF:000018">
    <property type="entry name" value="Cytochrome P450 monooxygenase"/>
    <property type="match status" value="1"/>
</dbReference>
<dbReference type="CDD" id="cd20625">
    <property type="entry name" value="CYP164-like"/>
    <property type="match status" value="1"/>
</dbReference>
<dbReference type="InterPro" id="IPR001128">
    <property type="entry name" value="Cyt_P450"/>
</dbReference>
<dbReference type="PROSITE" id="PS00086">
    <property type="entry name" value="CYTOCHROME_P450"/>
    <property type="match status" value="1"/>
</dbReference>
<evidence type="ECO:0000256" key="5">
    <source>
        <dbReference type="ARBA" id="ARBA00023004"/>
    </source>
</evidence>
<evidence type="ECO:0000313" key="9">
    <source>
        <dbReference type="Proteomes" id="UP000311713"/>
    </source>
</evidence>
<sequence>MTPTGTGAHDAARTEEADAILAQLLLTPESYADPYPLQRQLRELAPVYRSQMGFWIVSRYEDVNSVLRSPRIGRDIHKFMAGRFGGEWEDHPALRRLKSTMLWSNGEDHRRLRKLVSHAFTPRRVHEMHSSIEGFTAEMLDPIAERGEGDLLNEFAFPLPLLVVATMLGVPRDEAPALREPIEQFLKTFELGMTADDLLEADEGTEQTQEYFTRLIEERRANPRDDMLTDLIAAEEEGGKLSFDELMAFCNAVIAAGFETTTSAISSVVWYLWRDPEVLAAITEDRKLIPGAVEEVLRMEPPAGLSPRMTFEPVEYGGVTIPEGEVLIAMLSSANRDPERFPDPDRFDIRRTDNAHLSFSAGIHHCLGVSLAKMELEIVVNALLDRFSAIEFLEQPVFRPRMTLRSMESLRVRLIAR</sequence>
<proteinExistence type="inferred from homology"/>
<comment type="similarity">
    <text evidence="1 7">Belongs to the cytochrome P450 family.</text>
</comment>
<evidence type="ECO:0000256" key="6">
    <source>
        <dbReference type="ARBA" id="ARBA00023033"/>
    </source>
</evidence>
<dbReference type="InterPro" id="IPR017972">
    <property type="entry name" value="Cyt_P450_CS"/>
</dbReference>